<gene>
    <name evidence="2" type="ORF">TrLO_g9322</name>
</gene>
<accession>A0A9W6ZHJ9</accession>
<feature type="signal peptide" evidence="1">
    <location>
        <begin position="1"/>
        <end position="18"/>
    </location>
</feature>
<keyword evidence="1" id="KW-0732">Signal</keyword>
<keyword evidence="3" id="KW-1185">Reference proteome</keyword>
<organism evidence="2 3">
    <name type="scientific">Triparma laevis f. longispina</name>
    <dbReference type="NCBI Taxonomy" id="1714387"/>
    <lineage>
        <taxon>Eukaryota</taxon>
        <taxon>Sar</taxon>
        <taxon>Stramenopiles</taxon>
        <taxon>Ochrophyta</taxon>
        <taxon>Bolidophyceae</taxon>
        <taxon>Parmales</taxon>
        <taxon>Triparmaceae</taxon>
        <taxon>Triparma</taxon>
    </lineage>
</organism>
<feature type="chain" id="PRO_5040996853" evidence="1">
    <location>
        <begin position="19"/>
        <end position="242"/>
    </location>
</feature>
<reference evidence="3" key="1">
    <citation type="journal article" date="2023" name="Commun. Biol.">
        <title>Genome analysis of Parmales, the sister group of diatoms, reveals the evolutionary specialization of diatoms from phago-mixotrophs to photoautotrophs.</title>
        <authorList>
            <person name="Ban H."/>
            <person name="Sato S."/>
            <person name="Yoshikawa S."/>
            <person name="Yamada K."/>
            <person name="Nakamura Y."/>
            <person name="Ichinomiya M."/>
            <person name="Sato N."/>
            <person name="Blanc-Mathieu R."/>
            <person name="Endo H."/>
            <person name="Kuwata A."/>
            <person name="Ogata H."/>
        </authorList>
    </citation>
    <scope>NUCLEOTIDE SEQUENCE [LARGE SCALE GENOMIC DNA]</scope>
    <source>
        <strain evidence="3">NIES 3700</strain>
    </source>
</reference>
<dbReference type="AlphaFoldDB" id="A0A9W6ZHJ9"/>
<dbReference type="Proteomes" id="UP001165122">
    <property type="component" value="Unassembled WGS sequence"/>
</dbReference>
<dbReference type="EMBL" id="BRXW01000435">
    <property type="protein sequence ID" value="GMH54522.1"/>
    <property type="molecule type" value="Genomic_DNA"/>
</dbReference>
<evidence type="ECO:0000313" key="3">
    <source>
        <dbReference type="Proteomes" id="UP001165122"/>
    </source>
</evidence>
<proteinExistence type="predicted"/>
<evidence type="ECO:0000256" key="1">
    <source>
        <dbReference type="SAM" id="SignalP"/>
    </source>
</evidence>
<sequence length="242" mass="24926">MLRFVSLTGFILAIKTFAACSSCCSLHAVARRETWDIVNHSDLFNAIITDSTVEDDVARKLKRVLSLVPMEERKLGWRCDTCCGTSSCASCADTLSDTEYICSECTSPGPPYPCPAGKCNPTKGETEDACLPCAAETYSSSGSESETNQGAVPCAAGRYCSKSSTTDQGASPCSVGNYCPEASITSLGDGPFAAGCYCPESSSTDQGAGSCAAGYYYPHGSATSQGAGACIAGEYAPPGSGS</sequence>
<name>A0A9W6ZHJ9_9STRA</name>
<protein>
    <submittedName>
        <fullName evidence="2">Uncharacterized protein</fullName>
    </submittedName>
</protein>
<evidence type="ECO:0000313" key="2">
    <source>
        <dbReference type="EMBL" id="GMH54522.1"/>
    </source>
</evidence>
<comment type="caution">
    <text evidence="2">The sequence shown here is derived from an EMBL/GenBank/DDBJ whole genome shotgun (WGS) entry which is preliminary data.</text>
</comment>